<feature type="non-terminal residue" evidence="2">
    <location>
        <position position="1"/>
    </location>
</feature>
<dbReference type="AlphaFoldDB" id="A0A3M7PXU0"/>
<evidence type="ECO:0000313" key="3">
    <source>
        <dbReference type="Proteomes" id="UP000276133"/>
    </source>
</evidence>
<gene>
    <name evidence="2" type="ORF">BpHYR1_043625</name>
</gene>
<reference evidence="2 3" key="1">
    <citation type="journal article" date="2018" name="Sci. Rep.">
        <title>Genomic signatures of local adaptation to the degree of environmental predictability in rotifers.</title>
        <authorList>
            <person name="Franch-Gras L."/>
            <person name="Hahn C."/>
            <person name="Garcia-Roger E.M."/>
            <person name="Carmona M.J."/>
            <person name="Serra M."/>
            <person name="Gomez A."/>
        </authorList>
    </citation>
    <scope>NUCLEOTIDE SEQUENCE [LARGE SCALE GENOMIC DNA]</scope>
    <source>
        <strain evidence="2">HYR1</strain>
    </source>
</reference>
<evidence type="ECO:0000313" key="2">
    <source>
        <dbReference type="EMBL" id="RNA03774.1"/>
    </source>
</evidence>
<dbReference type="Proteomes" id="UP000276133">
    <property type="component" value="Unassembled WGS sequence"/>
</dbReference>
<feature type="region of interest" description="Disordered" evidence="1">
    <location>
        <begin position="1"/>
        <end position="52"/>
    </location>
</feature>
<sequence length="115" mass="13319">KVHFASDQLTNEPFIVPSTEMNEENKQEEESQDENEEKMNDDVEEPNENANKAVKINVKNEEILNVESEMLETDAKTHNEEESVIKIENNAITTISRISVITLWIFFLQNEKLNP</sequence>
<protein>
    <submittedName>
        <fullName evidence="2">Uncharacterized protein</fullName>
    </submittedName>
</protein>
<proteinExistence type="predicted"/>
<keyword evidence="3" id="KW-1185">Reference proteome</keyword>
<comment type="caution">
    <text evidence="2">The sequence shown here is derived from an EMBL/GenBank/DDBJ whole genome shotgun (WGS) entry which is preliminary data.</text>
</comment>
<dbReference type="EMBL" id="REGN01008354">
    <property type="protein sequence ID" value="RNA03774.1"/>
    <property type="molecule type" value="Genomic_DNA"/>
</dbReference>
<name>A0A3M7PXU0_BRAPC</name>
<evidence type="ECO:0000256" key="1">
    <source>
        <dbReference type="SAM" id="MobiDB-lite"/>
    </source>
</evidence>
<accession>A0A3M7PXU0</accession>
<organism evidence="2 3">
    <name type="scientific">Brachionus plicatilis</name>
    <name type="common">Marine rotifer</name>
    <name type="synonym">Brachionus muelleri</name>
    <dbReference type="NCBI Taxonomy" id="10195"/>
    <lineage>
        <taxon>Eukaryota</taxon>
        <taxon>Metazoa</taxon>
        <taxon>Spiralia</taxon>
        <taxon>Gnathifera</taxon>
        <taxon>Rotifera</taxon>
        <taxon>Eurotatoria</taxon>
        <taxon>Monogononta</taxon>
        <taxon>Pseudotrocha</taxon>
        <taxon>Ploima</taxon>
        <taxon>Brachionidae</taxon>
        <taxon>Brachionus</taxon>
    </lineage>
</organism>